<name>A0A5B7HPU4_PORTR</name>
<gene>
    <name evidence="1" type="ORF">E2C01_067626</name>
</gene>
<sequence length="73" mass="7647">MQIVVQDYCCTGMCLVVVLTEGSGAYHGRGITEITDMLVPPGHNSLRAAAGPGVHMIPRRADPAALGSCPLNR</sequence>
<organism evidence="1 2">
    <name type="scientific">Portunus trituberculatus</name>
    <name type="common">Swimming crab</name>
    <name type="synonym">Neptunus trituberculatus</name>
    <dbReference type="NCBI Taxonomy" id="210409"/>
    <lineage>
        <taxon>Eukaryota</taxon>
        <taxon>Metazoa</taxon>
        <taxon>Ecdysozoa</taxon>
        <taxon>Arthropoda</taxon>
        <taxon>Crustacea</taxon>
        <taxon>Multicrustacea</taxon>
        <taxon>Malacostraca</taxon>
        <taxon>Eumalacostraca</taxon>
        <taxon>Eucarida</taxon>
        <taxon>Decapoda</taxon>
        <taxon>Pleocyemata</taxon>
        <taxon>Brachyura</taxon>
        <taxon>Eubrachyura</taxon>
        <taxon>Portunoidea</taxon>
        <taxon>Portunidae</taxon>
        <taxon>Portuninae</taxon>
        <taxon>Portunus</taxon>
    </lineage>
</organism>
<evidence type="ECO:0000313" key="2">
    <source>
        <dbReference type="Proteomes" id="UP000324222"/>
    </source>
</evidence>
<reference evidence="1 2" key="1">
    <citation type="submission" date="2019-05" db="EMBL/GenBank/DDBJ databases">
        <title>Another draft genome of Portunus trituberculatus and its Hox gene families provides insights of decapod evolution.</title>
        <authorList>
            <person name="Jeong J.-H."/>
            <person name="Song I."/>
            <person name="Kim S."/>
            <person name="Choi T."/>
            <person name="Kim D."/>
            <person name="Ryu S."/>
            <person name="Kim W."/>
        </authorList>
    </citation>
    <scope>NUCLEOTIDE SEQUENCE [LARGE SCALE GENOMIC DNA]</scope>
    <source>
        <tissue evidence="1">Muscle</tissue>
    </source>
</reference>
<dbReference type="Proteomes" id="UP000324222">
    <property type="component" value="Unassembled WGS sequence"/>
</dbReference>
<keyword evidence="2" id="KW-1185">Reference proteome</keyword>
<proteinExistence type="predicted"/>
<accession>A0A5B7HPU4</accession>
<comment type="caution">
    <text evidence="1">The sequence shown here is derived from an EMBL/GenBank/DDBJ whole genome shotgun (WGS) entry which is preliminary data.</text>
</comment>
<protein>
    <submittedName>
        <fullName evidence="1">Uncharacterized protein</fullName>
    </submittedName>
</protein>
<dbReference type="AlphaFoldDB" id="A0A5B7HPU4"/>
<dbReference type="EMBL" id="VSRR010036521">
    <property type="protein sequence ID" value="MPC73302.1"/>
    <property type="molecule type" value="Genomic_DNA"/>
</dbReference>
<evidence type="ECO:0000313" key="1">
    <source>
        <dbReference type="EMBL" id="MPC73302.1"/>
    </source>
</evidence>